<keyword evidence="2" id="KW-1133">Transmembrane helix</keyword>
<name>A0ABW2LIB8_9PSEU</name>
<dbReference type="EMBL" id="JBHTCJ010000005">
    <property type="protein sequence ID" value="MFC7342254.1"/>
    <property type="molecule type" value="Genomic_DNA"/>
</dbReference>
<accession>A0ABW2LIB8</accession>
<keyword evidence="2" id="KW-0472">Membrane</keyword>
<keyword evidence="4" id="KW-1185">Reference proteome</keyword>
<evidence type="ECO:0000313" key="3">
    <source>
        <dbReference type="EMBL" id="MFC7342254.1"/>
    </source>
</evidence>
<gene>
    <name evidence="3" type="ORF">ACFQRI_12630</name>
</gene>
<organism evidence="3 4">
    <name type="scientific">Saccharopolyspora griseoalba</name>
    <dbReference type="NCBI Taxonomy" id="1431848"/>
    <lineage>
        <taxon>Bacteria</taxon>
        <taxon>Bacillati</taxon>
        <taxon>Actinomycetota</taxon>
        <taxon>Actinomycetes</taxon>
        <taxon>Pseudonocardiales</taxon>
        <taxon>Pseudonocardiaceae</taxon>
        <taxon>Saccharopolyspora</taxon>
    </lineage>
</organism>
<keyword evidence="2" id="KW-0812">Transmembrane</keyword>
<comment type="caution">
    <text evidence="3">The sequence shown here is derived from an EMBL/GenBank/DDBJ whole genome shotgun (WGS) entry which is preliminary data.</text>
</comment>
<evidence type="ECO:0000256" key="2">
    <source>
        <dbReference type="SAM" id="Phobius"/>
    </source>
</evidence>
<sequence length="86" mass="9179">MLTVAETVLALVVIPAAIYGLIVLIAMWPRFSRPRYRAGEEWNFAPVFWAANPAGVNNAAPTDVEGGAVPDDARPSTARGGARGNW</sequence>
<dbReference type="RefSeq" id="WP_380667949.1">
    <property type="nucleotide sequence ID" value="NZ_JBHTCJ010000005.1"/>
</dbReference>
<protein>
    <submittedName>
        <fullName evidence="3">Uncharacterized protein</fullName>
    </submittedName>
</protein>
<proteinExistence type="predicted"/>
<evidence type="ECO:0000256" key="1">
    <source>
        <dbReference type="SAM" id="MobiDB-lite"/>
    </source>
</evidence>
<dbReference type="Proteomes" id="UP001596504">
    <property type="component" value="Unassembled WGS sequence"/>
</dbReference>
<feature type="region of interest" description="Disordered" evidence="1">
    <location>
        <begin position="60"/>
        <end position="86"/>
    </location>
</feature>
<reference evidence="4" key="1">
    <citation type="journal article" date="2019" name="Int. J. Syst. Evol. Microbiol.">
        <title>The Global Catalogue of Microorganisms (GCM) 10K type strain sequencing project: providing services to taxonomists for standard genome sequencing and annotation.</title>
        <authorList>
            <consortium name="The Broad Institute Genomics Platform"/>
            <consortium name="The Broad Institute Genome Sequencing Center for Infectious Disease"/>
            <person name="Wu L."/>
            <person name="Ma J."/>
        </authorList>
    </citation>
    <scope>NUCLEOTIDE SEQUENCE [LARGE SCALE GENOMIC DNA]</scope>
    <source>
        <strain evidence="4">WLHS5</strain>
    </source>
</reference>
<feature type="transmembrane region" description="Helical" evidence="2">
    <location>
        <begin position="6"/>
        <end position="28"/>
    </location>
</feature>
<evidence type="ECO:0000313" key="4">
    <source>
        <dbReference type="Proteomes" id="UP001596504"/>
    </source>
</evidence>